<dbReference type="InterPro" id="IPR013786">
    <property type="entry name" value="AcylCoA_DH/ox_N"/>
</dbReference>
<dbReference type="InterPro" id="IPR006091">
    <property type="entry name" value="Acyl-CoA_Oxase/DH_mid-dom"/>
</dbReference>
<name>A0A839ZWG3_9CAUL</name>
<comment type="similarity">
    <text evidence="2 6">Belongs to the acyl-CoA dehydrogenase family.</text>
</comment>
<feature type="domain" description="Acyl-CoA dehydrogenase/oxidase C-terminal" evidence="7">
    <location>
        <begin position="245"/>
        <end position="393"/>
    </location>
</feature>
<evidence type="ECO:0000259" key="7">
    <source>
        <dbReference type="Pfam" id="PF00441"/>
    </source>
</evidence>
<dbReference type="InterPro" id="IPR006089">
    <property type="entry name" value="Acyl-CoA_DH_CS"/>
</dbReference>
<feature type="domain" description="Acyl-CoA oxidase/dehydrogenase middle" evidence="8">
    <location>
        <begin position="140"/>
        <end position="233"/>
    </location>
</feature>
<dbReference type="PROSITE" id="PS00072">
    <property type="entry name" value="ACYL_COA_DH_1"/>
    <property type="match status" value="1"/>
</dbReference>
<dbReference type="InterPro" id="IPR037069">
    <property type="entry name" value="AcylCoA_DH/ox_N_sf"/>
</dbReference>
<dbReference type="GO" id="GO:0005737">
    <property type="term" value="C:cytoplasm"/>
    <property type="evidence" value="ECO:0007669"/>
    <property type="project" value="TreeGrafter"/>
</dbReference>
<keyword evidence="3 6" id="KW-0285">Flavoprotein</keyword>
<protein>
    <submittedName>
        <fullName evidence="10">Acyl-CoA dehydrogenase</fullName>
        <ecNumber evidence="10">1.3.8.7</ecNumber>
    </submittedName>
</protein>
<dbReference type="GO" id="GO:0033539">
    <property type="term" value="P:fatty acid beta-oxidation using acyl-CoA dehydrogenase"/>
    <property type="evidence" value="ECO:0007669"/>
    <property type="project" value="TreeGrafter"/>
</dbReference>
<dbReference type="Gene3D" id="1.10.540.10">
    <property type="entry name" value="Acyl-CoA dehydrogenase/oxidase, N-terminal domain"/>
    <property type="match status" value="1"/>
</dbReference>
<dbReference type="GO" id="GO:0070991">
    <property type="term" value="F:medium-chain fatty acyl-CoA dehydrogenase activity"/>
    <property type="evidence" value="ECO:0007669"/>
    <property type="project" value="UniProtKB-EC"/>
</dbReference>
<dbReference type="InterPro" id="IPR009075">
    <property type="entry name" value="AcylCo_DH/oxidase_C"/>
</dbReference>
<dbReference type="InterPro" id="IPR050741">
    <property type="entry name" value="Acyl-CoA_dehydrogenase"/>
</dbReference>
<evidence type="ECO:0000259" key="9">
    <source>
        <dbReference type="Pfam" id="PF02771"/>
    </source>
</evidence>
<dbReference type="SUPFAM" id="SSF56645">
    <property type="entry name" value="Acyl-CoA dehydrogenase NM domain-like"/>
    <property type="match status" value="1"/>
</dbReference>
<dbReference type="InterPro" id="IPR036250">
    <property type="entry name" value="AcylCo_DH-like_C"/>
</dbReference>
<dbReference type="AlphaFoldDB" id="A0A839ZWG3"/>
<dbReference type="PANTHER" id="PTHR48083:SF28">
    <property type="entry name" value="ACYL-COA DEHYDROGENASE FAMILY PROTEIN (AFU_ORTHOLOGUE AFUA_6G10880)-RELATED"/>
    <property type="match status" value="1"/>
</dbReference>
<evidence type="ECO:0000256" key="3">
    <source>
        <dbReference type="ARBA" id="ARBA00022630"/>
    </source>
</evidence>
<evidence type="ECO:0000313" key="10">
    <source>
        <dbReference type="EMBL" id="MBB3889517.1"/>
    </source>
</evidence>
<comment type="cofactor">
    <cofactor evidence="1 6">
        <name>FAD</name>
        <dbReference type="ChEBI" id="CHEBI:57692"/>
    </cofactor>
</comment>
<dbReference type="Gene3D" id="2.40.110.10">
    <property type="entry name" value="Butyryl-CoA Dehydrogenase, subunit A, domain 2"/>
    <property type="match status" value="1"/>
</dbReference>
<dbReference type="Pfam" id="PF02771">
    <property type="entry name" value="Acyl-CoA_dh_N"/>
    <property type="match status" value="1"/>
</dbReference>
<feature type="domain" description="Acyl-CoA dehydrogenase/oxidase N-terminal" evidence="9">
    <location>
        <begin position="22"/>
        <end position="136"/>
    </location>
</feature>
<reference evidence="10 11" key="1">
    <citation type="submission" date="2020-08" db="EMBL/GenBank/DDBJ databases">
        <title>Genomic Encyclopedia of Type Strains, Phase IV (KMG-IV): sequencing the most valuable type-strain genomes for metagenomic binning, comparative biology and taxonomic classification.</title>
        <authorList>
            <person name="Goeker M."/>
        </authorList>
    </citation>
    <scope>NUCLEOTIDE SEQUENCE [LARGE SCALE GENOMIC DNA]</scope>
    <source>
        <strain evidence="10 11">DSM 21793</strain>
    </source>
</reference>
<dbReference type="EC" id="1.3.8.7" evidence="10"/>
<keyword evidence="11" id="KW-1185">Reference proteome</keyword>
<keyword evidence="5 6" id="KW-0560">Oxidoreductase</keyword>
<dbReference type="SUPFAM" id="SSF47203">
    <property type="entry name" value="Acyl-CoA dehydrogenase C-terminal domain-like"/>
    <property type="match status" value="1"/>
</dbReference>
<dbReference type="Pfam" id="PF02770">
    <property type="entry name" value="Acyl-CoA_dh_M"/>
    <property type="match status" value="1"/>
</dbReference>
<evidence type="ECO:0000256" key="1">
    <source>
        <dbReference type="ARBA" id="ARBA00001974"/>
    </source>
</evidence>
<evidence type="ECO:0000256" key="6">
    <source>
        <dbReference type="RuleBase" id="RU362125"/>
    </source>
</evidence>
<sequence>MAAADKPRLDFDGLRPPSPFLTEKHDAWRQQLRNFIEAEINPNLDAWDAAATFPDELYVKAAKAGALGMGFSEELGGTGEDIDLYHRIIFAEEFFRAGSGVVFADLATHWIALPPIIAFGPEEMRERVARPILRGERKIAFAVTEPSGGSDVGAFQTTAEKRGDSYIVNGGKTLISGATRADFLLTAVRTGGPGVGGLSLLMIEADRPGVSSAPVKGLGWYNGNNGTLTFDNVEVPAANLIGVENRGFAGLANQFNIERFSGIAATLAMARTAISEAIDWSRQRHTFGQRLIDHQAIRHKIVEMIQRVNACYAFLDILVWRFQRGETPVAELAMMKVQATTTLEFVARESLQVLGGRAYTGDNRVERIYREARIFVIGGGSEEILRDLAGRQLGF</sequence>
<evidence type="ECO:0000259" key="8">
    <source>
        <dbReference type="Pfam" id="PF02770"/>
    </source>
</evidence>
<evidence type="ECO:0000256" key="5">
    <source>
        <dbReference type="ARBA" id="ARBA00023002"/>
    </source>
</evidence>
<evidence type="ECO:0000256" key="2">
    <source>
        <dbReference type="ARBA" id="ARBA00009347"/>
    </source>
</evidence>
<dbReference type="InterPro" id="IPR009100">
    <property type="entry name" value="AcylCoA_DH/oxidase_NM_dom_sf"/>
</dbReference>
<dbReference type="Gene3D" id="1.20.140.10">
    <property type="entry name" value="Butyryl-CoA Dehydrogenase, subunit A, domain 3"/>
    <property type="match status" value="1"/>
</dbReference>
<dbReference type="EMBL" id="JACIDK010000001">
    <property type="protein sequence ID" value="MBB3889517.1"/>
    <property type="molecule type" value="Genomic_DNA"/>
</dbReference>
<dbReference type="Pfam" id="PF00441">
    <property type="entry name" value="Acyl-CoA_dh_1"/>
    <property type="match status" value="1"/>
</dbReference>
<organism evidence="10 11">
    <name type="scientific">Phenylobacterium haematophilum</name>
    <dbReference type="NCBI Taxonomy" id="98513"/>
    <lineage>
        <taxon>Bacteria</taxon>
        <taxon>Pseudomonadati</taxon>
        <taxon>Pseudomonadota</taxon>
        <taxon>Alphaproteobacteria</taxon>
        <taxon>Caulobacterales</taxon>
        <taxon>Caulobacteraceae</taxon>
        <taxon>Phenylobacterium</taxon>
    </lineage>
</organism>
<dbReference type="GO" id="GO:0050660">
    <property type="term" value="F:flavin adenine dinucleotide binding"/>
    <property type="evidence" value="ECO:0007669"/>
    <property type="project" value="InterPro"/>
</dbReference>
<dbReference type="RefSeq" id="WP_183769526.1">
    <property type="nucleotide sequence ID" value="NZ_JACIDK010000001.1"/>
</dbReference>
<evidence type="ECO:0000313" key="11">
    <source>
        <dbReference type="Proteomes" id="UP000530564"/>
    </source>
</evidence>
<accession>A0A839ZWG3</accession>
<dbReference type="InterPro" id="IPR046373">
    <property type="entry name" value="Acyl-CoA_Oxase/DH_mid-dom_sf"/>
</dbReference>
<keyword evidence="4 6" id="KW-0274">FAD</keyword>
<dbReference type="Proteomes" id="UP000530564">
    <property type="component" value="Unassembled WGS sequence"/>
</dbReference>
<evidence type="ECO:0000256" key="4">
    <source>
        <dbReference type="ARBA" id="ARBA00022827"/>
    </source>
</evidence>
<dbReference type="PANTHER" id="PTHR48083">
    <property type="entry name" value="MEDIUM-CHAIN SPECIFIC ACYL-COA DEHYDROGENASE, MITOCHONDRIAL-RELATED"/>
    <property type="match status" value="1"/>
</dbReference>
<proteinExistence type="inferred from homology"/>
<gene>
    <name evidence="10" type="ORF">GGQ61_000214</name>
</gene>
<comment type="caution">
    <text evidence="10">The sequence shown here is derived from an EMBL/GenBank/DDBJ whole genome shotgun (WGS) entry which is preliminary data.</text>
</comment>